<protein>
    <submittedName>
        <fullName evidence="1">Uncharacterized protein</fullName>
    </submittedName>
</protein>
<gene>
    <name evidence="1" type="ORF">EJT97_22390</name>
</gene>
<organism evidence="1">
    <name type="scientific">Salmonella enterica</name>
    <name type="common">Salmonella choleraesuis</name>
    <dbReference type="NCBI Taxonomy" id="28901"/>
    <lineage>
        <taxon>Bacteria</taxon>
        <taxon>Pseudomonadati</taxon>
        <taxon>Pseudomonadota</taxon>
        <taxon>Gammaproteobacteria</taxon>
        <taxon>Enterobacterales</taxon>
        <taxon>Enterobacteriaceae</taxon>
        <taxon>Salmonella</taxon>
    </lineage>
</organism>
<sequence>MQLHENHSLKRAGVAGLRARAVGLNGAERTNIVELAWSRRGKFLPLWCAAETQGTRTKSNSPDQNDAP</sequence>
<accession>A0A5T3NHI2</accession>
<proteinExistence type="predicted"/>
<reference evidence="1" key="1">
    <citation type="submission" date="2018-12" db="EMBL/GenBank/DDBJ databases">
        <authorList>
            <consortium name="PulseNet: The National Subtyping Network for Foodborne Disease Surveillance"/>
            <person name="Tarr C.L."/>
            <person name="Trees E."/>
            <person name="Katz L.S."/>
            <person name="Carleton-Romer H.A."/>
            <person name="Stroika S."/>
            <person name="Kucerova Z."/>
            <person name="Roache K.F."/>
            <person name="Sabol A.L."/>
            <person name="Besser J."/>
            <person name="Gerner-Smidt P."/>
        </authorList>
    </citation>
    <scope>NUCLEOTIDE SEQUENCE</scope>
    <source>
        <strain evidence="1">PNUSAS061421</strain>
    </source>
</reference>
<evidence type="ECO:0000313" key="1">
    <source>
        <dbReference type="EMBL" id="EAN6381325.1"/>
    </source>
</evidence>
<comment type="caution">
    <text evidence="1">The sequence shown here is derived from an EMBL/GenBank/DDBJ whole genome shotgun (WGS) entry which is preliminary data.</text>
</comment>
<dbReference type="EMBL" id="AACYTV010000096">
    <property type="protein sequence ID" value="EAN6381325.1"/>
    <property type="molecule type" value="Genomic_DNA"/>
</dbReference>
<name>A0A5T3NHI2_SALER</name>
<dbReference type="AlphaFoldDB" id="A0A5T3NHI2"/>